<dbReference type="AlphaFoldDB" id="A0AAQ3LZU2"/>
<protein>
    <submittedName>
        <fullName evidence="1">Uncharacterized protein</fullName>
    </submittedName>
</protein>
<evidence type="ECO:0000313" key="1">
    <source>
        <dbReference type="EMBL" id="WPG98697.1"/>
    </source>
</evidence>
<reference evidence="1 2" key="1">
    <citation type="submission" date="2023-11" db="EMBL/GenBank/DDBJ databases">
        <title>An acidophilic fungus is an integral part of prey digestion in a carnivorous sundew plant.</title>
        <authorList>
            <person name="Tsai I.J."/>
        </authorList>
    </citation>
    <scope>NUCLEOTIDE SEQUENCE [LARGE SCALE GENOMIC DNA]</scope>
    <source>
        <strain evidence="1">169a</strain>
    </source>
</reference>
<dbReference type="Proteomes" id="UP001303373">
    <property type="component" value="Chromosome 2"/>
</dbReference>
<keyword evidence="2" id="KW-1185">Reference proteome</keyword>
<accession>A0AAQ3LZU2</accession>
<dbReference type="EMBL" id="CP138581">
    <property type="protein sequence ID" value="WPG98697.1"/>
    <property type="molecule type" value="Genomic_DNA"/>
</dbReference>
<organism evidence="1 2">
    <name type="scientific">Acrodontium crateriforme</name>
    <dbReference type="NCBI Taxonomy" id="150365"/>
    <lineage>
        <taxon>Eukaryota</taxon>
        <taxon>Fungi</taxon>
        <taxon>Dikarya</taxon>
        <taxon>Ascomycota</taxon>
        <taxon>Pezizomycotina</taxon>
        <taxon>Dothideomycetes</taxon>
        <taxon>Dothideomycetidae</taxon>
        <taxon>Mycosphaerellales</taxon>
        <taxon>Teratosphaeriaceae</taxon>
        <taxon>Acrodontium</taxon>
    </lineage>
</organism>
<name>A0AAQ3LZU2_9PEZI</name>
<sequence length="105" mass="11893">MSPRIVGYSLHMLPSHFRKALETYLKNGALQKVGEIEWITIKTRGNDSPVHKSQTNPEDKEDVISVRIQPKDGSRACTHHVYANGTGTMNIGDKREYSTIAERRE</sequence>
<gene>
    <name evidence="1" type="ORF">R9X50_00149100</name>
</gene>
<proteinExistence type="predicted"/>
<evidence type="ECO:0000313" key="2">
    <source>
        <dbReference type="Proteomes" id="UP001303373"/>
    </source>
</evidence>